<organism evidence="1 2">
    <name type="scientific">Collybia nuda</name>
    <dbReference type="NCBI Taxonomy" id="64659"/>
    <lineage>
        <taxon>Eukaryota</taxon>
        <taxon>Fungi</taxon>
        <taxon>Dikarya</taxon>
        <taxon>Basidiomycota</taxon>
        <taxon>Agaricomycotina</taxon>
        <taxon>Agaricomycetes</taxon>
        <taxon>Agaricomycetidae</taxon>
        <taxon>Agaricales</taxon>
        <taxon>Tricholomatineae</taxon>
        <taxon>Clitocybaceae</taxon>
        <taxon>Collybia</taxon>
    </lineage>
</organism>
<sequence length="152" mass="16926">MLVKLKKAVGIAVPHRIMKDDIYNRYHMPKDTPRRNFPTTKVNQPNSARCHYDRKYVGHSSRRKGVLGAAQVQARALLNVPGTPTPHDLATIGAFGNGRRICPGHHFTQDSLACDGVHLGESEPFDADVDFTDGLSVRVWWSCTRDQPPKAV</sequence>
<evidence type="ECO:0000313" key="1">
    <source>
        <dbReference type="EMBL" id="KAF9463661.1"/>
    </source>
</evidence>
<dbReference type="OrthoDB" id="2789670at2759"/>
<dbReference type="GO" id="GO:0016705">
    <property type="term" value="F:oxidoreductase activity, acting on paired donors, with incorporation or reduction of molecular oxygen"/>
    <property type="evidence" value="ECO:0007669"/>
    <property type="project" value="InterPro"/>
</dbReference>
<reference evidence="1" key="1">
    <citation type="submission" date="2020-11" db="EMBL/GenBank/DDBJ databases">
        <authorList>
            <consortium name="DOE Joint Genome Institute"/>
            <person name="Ahrendt S."/>
            <person name="Riley R."/>
            <person name="Andreopoulos W."/>
            <person name="Labutti K."/>
            <person name="Pangilinan J."/>
            <person name="Ruiz-Duenas F.J."/>
            <person name="Barrasa J.M."/>
            <person name="Sanchez-Garcia M."/>
            <person name="Camarero S."/>
            <person name="Miyauchi S."/>
            <person name="Serrano A."/>
            <person name="Linde D."/>
            <person name="Babiker R."/>
            <person name="Drula E."/>
            <person name="Ayuso-Fernandez I."/>
            <person name="Pacheco R."/>
            <person name="Padilla G."/>
            <person name="Ferreira P."/>
            <person name="Barriuso J."/>
            <person name="Kellner H."/>
            <person name="Castanera R."/>
            <person name="Alfaro M."/>
            <person name="Ramirez L."/>
            <person name="Pisabarro A.G."/>
            <person name="Kuo A."/>
            <person name="Tritt A."/>
            <person name="Lipzen A."/>
            <person name="He G."/>
            <person name="Yan M."/>
            <person name="Ng V."/>
            <person name="Cullen D."/>
            <person name="Martin F."/>
            <person name="Rosso M.-N."/>
            <person name="Henrissat B."/>
            <person name="Hibbett D."/>
            <person name="Martinez A.T."/>
            <person name="Grigoriev I.V."/>
        </authorList>
    </citation>
    <scope>NUCLEOTIDE SEQUENCE</scope>
    <source>
        <strain evidence="1">CBS 247.69</strain>
    </source>
</reference>
<dbReference type="InterPro" id="IPR017972">
    <property type="entry name" value="Cyt_P450_CS"/>
</dbReference>
<dbReference type="GO" id="GO:0005506">
    <property type="term" value="F:iron ion binding"/>
    <property type="evidence" value="ECO:0007669"/>
    <property type="project" value="InterPro"/>
</dbReference>
<gene>
    <name evidence="1" type="ORF">BDZ94DRAFT_1321613</name>
</gene>
<evidence type="ECO:0000313" key="2">
    <source>
        <dbReference type="Proteomes" id="UP000807353"/>
    </source>
</evidence>
<proteinExistence type="predicted"/>
<dbReference type="EMBL" id="MU150260">
    <property type="protein sequence ID" value="KAF9463661.1"/>
    <property type="molecule type" value="Genomic_DNA"/>
</dbReference>
<dbReference type="PROSITE" id="PS00086">
    <property type="entry name" value="CYTOCHROME_P450"/>
    <property type="match status" value="1"/>
</dbReference>
<comment type="caution">
    <text evidence="1">The sequence shown here is derived from an EMBL/GenBank/DDBJ whole genome shotgun (WGS) entry which is preliminary data.</text>
</comment>
<dbReference type="Proteomes" id="UP000807353">
    <property type="component" value="Unassembled WGS sequence"/>
</dbReference>
<accession>A0A9P5Y8G6</accession>
<name>A0A9P5Y8G6_9AGAR</name>
<keyword evidence="2" id="KW-1185">Reference proteome</keyword>
<protein>
    <submittedName>
        <fullName evidence="1">Uncharacterized protein</fullName>
    </submittedName>
</protein>
<dbReference type="AlphaFoldDB" id="A0A9P5Y8G6"/>